<accession>A0A060C057</accession>
<dbReference type="Pfam" id="PF13477">
    <property type="entry name" value="Glyco_trans_4_2"/>
    <property type="match status" value="1"/>
</dbReference>
<protein>
    <submittedName>
        <fullName evidence="2">CAZy families GT4 protein</fullName>
    </submittedName>
</protein>
<proteinExistence type="predicted"/>
<sequence length="134" mass="15552">MRELIKNENFKIIDCHNAVIGVYARLAAKKCNVNKVIYTPHGFFFYKSCPKKNLVFKYVEKFLSKYTDLLVTINKEDFRAAKQMPVRGKVIYVPGVGIDLTRIKSLPDCREKYCNEFNFSTKMKIFISVGELIP</sequence>
<organism evidence="2">
    <name type="scientific">uncultured Coprothermobacter sp</name>
    <dbReference type="NCBI Taxonomy" id="335991"/>
    <lineage>
        <taxon>Bacteria</taxon>
        <taxon>Pseudomonadati</taxon>
        <taxon>Coprothermobacterota</taxon>
        <taxon>Coprothermobacteria</taxon>
        <taxon>Coprothermobacterales</taxon>
        <taxon>Coprothermobacteraceae</taxon>
        <taxon>Coprothermobacter</taxon>
        <taxon>environmental samples</taxon>
    </lineage>
</organism>
<name>A0A060C057_9BACT</name>
<evidence type="ECO:0000313" key="2">
    <source>
        <dbReference type="EMBL" id="AIA86390.1"/>
    </source>
</evidence>
<dbReference type="GO" id="GO:0016757">
    <property type="term" value="F:glycosyltransferase activity"/>
    <property type="evidence" value="ECO:0007669"/>
    <property type="project" value="UniProtKB-ARBA"/>
</dbReference>
<dbReference type="InterPro" id="IPR028098">
    <property type="entry name" value="Glyco_trans_4-like_N"/>
</dbReference>
<feature type="non-terminal residue" evidence="2">
    <location>
        <position position="134"/>
    </location>
</feature>
<dbReference type="EMBL" id="KF119125">
    <property type="protein sequence ID" value="AIA86390.1"/>
    <property type="molecule type" value="Genomic_DNA"/>
</dbReference>
<dbReference type="AlphaFoldDB" id="A0A060C057"/>
<dbReference type="Gene3D" id="3.40.50.2000">
    <property type="entry name" value="Glycogen Phosphorylase B"/>
    <property type="match status" value="2"/>
</dbReference>
<reference evidence="2" key="1">
    <citation type="journal article" date="2013" name="Environ. Microbiol.">
        <title>Seasonally variable intestinal metagenomes of the red palm weevil (Rhynchophorus ferrugineus).</title>
        <authorList>
            <person name="Jia S."/>
            <person name="Zhang X."/>
            <person name="Zhang G."/>
            <person name="Yin A."/>
            <person name="Zhang S."/>
            <person name="Li F."/>
            <person name="Wang L."/>
            <person name="Zhao D."/>
            <person name="Yun Q."/>
            <person name="Tala"/>
            <person name="Wang J."/>
            <person name="Sun G."/>
            <person name="Baabdullah M."/>
            <person name="Yu X."/>
            <person name="Hu S."/>
            <person name="Al-Mssallem I.S."/>
            <person name="Yu J."/>
        </authorList>
    </citation>
    <scope>NUCLEOTIDE SEQUENCE</scope>
</reference>
<dbReference type="SUPFAM" id="SSF53756">
    <property type="entry name" value="UDP-Glycosyltransferase/glycogen phosphorylase"/>
    <property type="match status" value="1"/>
</dbReference>
<evidence type="ECO:0000259" key="1">
    <source>
        <dbReference type="Pfam" id="PF13477"/>
    </source>
</evidence>
<feature type="domain" description="Glycosyltransferase subfamily 4-like N-terminal" evidence="1">
    <location>
        <begin position="1"/>
        <end position="73"/>
    </location>
</feature>